<dbReference type="AlphaFoldDB" id="A0A9W6U1Y4"/>
<evidence type="ECO:0000313" key="1">
    <source>
        <dbReference type="EMBL" id="GMF27171.1"/>
    </source>
</evidence>
<keyword evidence="2" id="KW-1185">Reference proteome</keyword>
<name>A0A9W6U1Y4_9STRA</name>
<dbReference type="EMBL" id="BSXW01000649">
    <property type="protein sequence ID" value="GMF27171.1"/>
    <property type="molecule type" value="Genomic_DNA"/>
</dbReference>
<organism evidence="1 2">
    <name type="scientific">Phytophthora lilii</name>
    <dbReference type="NCBI Taxonomy" id="2077276"/>
    <lineage>
        <taxon>Eukaryota</taxon>
        <taxon>Sar</taxon>
        <taxon>Stramenopiles</taxon>
        <taxon>Oomycota</taxon>
        <taxon>Peronosporomycetes</taxon>
        <taxon>Peronosporales</taxon>
        <taxon>Peronosporaceae</taxon>
        <taxon>Phytophthora</taxon>
    </lineage>
</organism>
<reference evidence="1" key="1">
    <citation type="submission" date="2023-04" db="EMBL/GenBank/DDBJ databases">
        <title>Phytophthora lilii NBRC 32176.</title>
        <authorList>
            <person name="Ichikawa N."/>
            <person name="Sato H."/>
            <person name="Tonouchi N."/>
        </authorList>
    </citation>
    <scope>NUCLEOTIDE SEQUENCE</scope>
    <source>
        <strain evidence="1">NBRC 32176</strain>
    </source>
</reference>
<sequence length="163" mass="17995">MSERRLNARYHEVESSLGIMEERMATLNTNAMEVSSGQVECTQLELLPFEERAISSTMWSIFETERIPGGENAIVSRRSSDALAVTARVVLEIEHGGSITIDSHNVLKRFVTPNGVAFLTESCSEWKRNSPGDSTWSHATREGGCLCCEITSTKALACVKLEL</sequence>
<accession>A0A9W6U1Y4</accession>
<dbReference type="Proteomes" id="UP001165083">
    <property type="component" value="Unassembled WGS sequence"/>
</dbReference>
<protein>
    <submittedName>
        <fullName evidence="1">Unnamed protein product</fullName>
    </submittedName>
</protein>
<dbReference type="OrthoDB" id="114768at2759"/>
<evidence type="ECO:0000313" key="2">
    <source>
        <dbReference type="Proteomes" id="UP001165083"/>
    </source>
</evidence>
<gene>
    <name evidence="1" type="ORF">Plil01_001134700</name>
</gene>
<comment type="caution">
    <text evidence="1">The sequence shown here is derived from an EMBL/GenBank/DDBJ whole genome shotgun (WGS) entry which is preliminary data.</text>
</comment>
<proteinExistence type="predicted"/>